<reference evidence="1" key="1">
    <citation type="submission" date="2019-10" db="EMBL/GenBank/DDBJ databases">
        <authorList>
            <consortium name="DOE Joint Genome Institute"/>
            <person name="Kuo A."/>
            <person name="Miyauchi S."/>
            <person name="Kiss E."/>
            <person name="Drula E."/>
            <person name="Kohler A."/>
            <person name="Sanchez-Garcia M."/>
            <person name="Andreopoulos B."/>
            <person name="Barry K.W."/>
            <person name="Bonito G."/>
            <person name="Buee M."/>
            <person name="Carver A."/>
            <person name="Chen C."/>
            <person name="Cichocki N."/>
            <person name="Clum A."/>
            <person name="Culley D."/>
            <person name="Crous P.W."/>
            <person name="Fauchery L."/>
            <person name="Girlanda M."/>
            <person name="Hayes R."/>
            <person name="Keri Z."/>
            <person name="Labutti K."/>
            <person name="Lipzen A."/>
            <person name="Lombard V."/>
            <person name="Magnuson J."/>
            <person name="Maillard F."/>
            <person name="Morin E."/>
            <person name="Murat C."/>
            <person name="Nolan M."/>
            <person name="Ohm R."/>
            <person name="Pangilinan J."/>
            <person name="Pereira M."/>
            <person name="Perotto S."/>
            <person name="Peter M."/>
            <person name="Riley R."/>
            <person name="Sitrit Y."/>
            <person name="Stielow B."/>
            <person name="Szollosi G."/>
            <person name="Zifcakova L."/>
            <person name="Stursova M."/>
            <person name="Spatafora J.W."/>
            <person name="Tedersoo L."/>
            <person name="Vaario L.-M."/>
            <person name="Yamada A."/>
            <person name="Yan M."/>
            <person name="Wang P."/>
            <person name="Xu J."/>
            <person name="Bruns T."/>
            <person name="Baldrian P."/>
            <person name="Vilgalys R."/>
            <person name="Henrissat B."/>
            <person name="Grigoriev I.V."/>
            <person name="Hibbett D."/>
            <person name="Nagy L.G."/>
            <person name="Martin F.M."/>
        </authorList>
    </citation>
    <scope>NUCLEOTIDE SEQUENCE</scope>
    <source>
        <strain evidence="1">P2</strain>
    </source>
</reference>
<keyword evidence="2" id="KW-1185">Reference proteome</keyword>
<accession>A0ACB6ZVK0</accession>
<protein>
    <submittedName>
        <fullName evidence="1">Kinase-like protein</fullName>
    </submittedName>
</protein>
<gene>
    <name evidence="1" type="ORF">BDM02DRAFT_1648338</name>
</gene>
<reference evidence="1" key="2">
    <citation type="journal article" date="2020" name="Nat. Commun.">
        <title>Large-scale genome sequencing of mycorrhizal fungi provides insights into the early evolution of symbiotic traits.</title>
        <authorList>
            <person name="Miyauchi S."/>
            <person name="Kiss E."/>
            <person name="Kuo A."/>
            <person name="Drula E."/>
            <person name="Kohler A."/>
            <person name="Sanchez-Garcia M."/>
            <person name="Morin E."/>
            <person name="Andreopoulos B."/>
            <person name="Barry K.W."/>
            <person name="Bonito G."/>
            <person name="Buee M."/>
            <person name="Carver A."/>
            <person name="Chen C."/>
            <person name="Cichocki N."/>
            <person name="Clum A."/>
            <person name="Culley D."/>
            <person name="Crous P.W."/>
            <person name="Fauchery L."/>
            <person name="Girlanda M."/>
            <person name="Hayes R.D."/>
            <person name="Keri Z."/>
            <person name="LaButti K."/>
            <person name="Lipzen A."/>
            <person name="Lombard V."/>
            <person name="Magnuson J."/>
            <person name="Maillard F."/>
            <person name="Murat C."/>
            <person name="Nolan M."/>
            <person name="Ohm R.A."/>
            <person name="Pangilinan J."/>
            <person name="Pereira M.F."/>
            <person name="Perotto S."/>
            <person name="Peter M."/>
            <person name="Pfister S."/>
            <person name="Riley R."/>
            <person name="Sitrit Y."/>
            <person name="Stielow J.B."/>
            <person name="Szollosi G."/>
            <person name="Zifcakova L."/>
            <person name="Stursova M."/>
            <person name="Spatafora J.W."/>
            <person name="Tedersoo L."/>
            <person name="Vaario L.M."/>
            <person name="Yamada A."/>
            <person name="Yan M."/>
            <person name="Wang P."/>
            <person name="Xu J."/>
            <person name="Bruns T."/>
            <person name="Baldrian P."/>
            <person name="Vilgalys R."/>
            <person name="Dunand C."/>
            <person name="Henrissat B."/>
            <person name="Grigoriev I.V."/>
            <person name="Hibbett D."/>
            <person name="Nagy L.G."/>
            <person name="Martin F.M."/>
        </authorList>
    </citation>
    <scope>NUCLEOTIDE SEQUENCE</scope>
    <source>
        <strain evidence="1">P2</strain>
    </source>
</reference>
<dbReference type="EMBL" id="MU117963">
    <property type="protein sequence ID" value="KAF9653687.1"/>
    <property type="molecule type" value="Genomic_DNA"/>
</dbReference>
<name>A0ACB6ZVK0_THEGA</name>
<proteinExistence type="predicted"/>
<dbReference type="Proteomes" id="UP000886501">
    <property type="component" value="Unassembled WGS sequence"/>
</dbReference>
<evidence type="ECO:0000313" key="2">
    <source>
        <dbReference type="Proteomes" id="UP000886501"/>
    </source>
</evidence>
<evidence type="ECO:0000313" key="1">
    <source>
        <dbReference type="EMBL" id="KAF9653687.1"/>
    </source>
</evidence>
<sequence>MFLTDIYSLCHRRCILLLPLLVLFPSTTTATPQTMHPTPSGQTNVSSPPISSEVKSRGVHFPDSTPLTASPESYENPLPSEVGVRVLGLSTLNSLPHPSLDRVSMIDPRLQMIKRRSQCEMKLSPLGSLRKTMGVPFPESSPYAPMNFTSNWTPFPMGAESGIVPHRFSVDHSHMCIPTLAPVIPKSLPPMSESSGISYVRPLPRAHTMEPIPEANFPHYLPPRGYSGMEISYNAPCDEYIADIELKQRKPVNPITGKPRSWFSVFKSKLLGKSNSPHAPILLGKQSPRPKHVTKSNEVVLRPSTQTTESWRLLMPSAFRHNQRTCILPAYYQPAGTLHVIKASRRGTCANRKHATFLLNEWKVLEVLRREGRKRTPYLQGPSKEVDVWAWKDEKALYHVTDLCEMGDLTAWATHLGENRMKLVAVELTVGLRALHSLGIVHHDIKPDNVFVGNDGHIRISDFGGSQFLHTGQRLSRHQREQDLIADIEYCAPEMFMYDAHGVAYYDDSVDWYSLGATLFFLSTGKVSQVSGSQDLVHFLNLVG</sequence>
<comment type="caution">
    <text evidence="1">The sequence shown here is derived from an EMBL/GenBank/DDBJ whole genome shotgun (WGS) entry which is preliminary data.</text>
</comment>
<organism evidence="1 2">
    <name type="scientific">Thelephora ganbajun</name>
    <name type="common">Ganba fungus</name>
    <dbReference type="NCBI Taxonomy" id="370292"/>
    <lineage>
        <taxon>Eukaryota</taxon>
        <taxon>Fungi</taxon>
        <taxon>Dikarya</taxon>
        <taxon>Basidiomycota</taxon>
        <taxon>Agaricomycotina</taxon>
        <taxon>Agaricomycetes</taxon>
        <taxon>Thelephorales</taxon>
        <taxon>Thelephoraceae</taxon>
        <taxon>Thelephora</taxon>
    </lineage>
</organism>